<evidence type="ECO:0000313" key="2">
    <source>
        <dbReference type="Proteomes" id="UP001159363"/>
    </source>
</evidence>
<accession>A0ABQ9G0H9</accession>
<name>A0ABQ9G0H9_9NEOP</name>
<sequence>MFRDRYIAISHPHRRGARRETPRRPLASGRGALLRRRRSHLGSVAARRSSAPDVPLCRLVSLFTFLSAVSIPGRVTPDVRMWASCCAMLLVGGFSRGSPVRSPFHSGAAPYSPQSPSSAHRASLLRAATHPSCIRRGLPAEFLRFRDGLLISHQSEPGSIPGGVPPPHGLSHARVALYDGAGRQVFSGISRFPTTPSFQSCSILTSLHFQWLSELPEYLHQYTPFVASRVQKSLQPGDRLKEESRVRRSHIEQTEHMTPTTNHRGPRRRGFYTRFVRVCNQIGRHLCDERLAILGDIWATKNWPLRRLQQKQSGNPGLAMRAAAAGPVASSRPVPARQCSPWAVSFVVGPLERDNTEDGRVRASTSCLRNHNPMGTLQLDLLRIYQFGKKCDDEEYYQIHSFLIQTNHFRNTFHCLLSTQLLKLPLALCSGVNIRTIATKCRDFILAHLVPDDVAGLRPFSEISHFPQLLHSGTSLHSQLN</sequence>
<organism evidence="1 2">
    <name type="scientific">Dryococelus australis</name>
    <dbReference type="NCBI Taxonomy" id="614101"/>
    <lineage>
        <taxon>Eukaryota</taxon>
        <taxon>Metazoa</taxon>
        <taxon>Ecdysozoa</taxon>
        <taxon>Arthropoda</taxon>
        <taxon>Hexapoda</taxon>
        <taxon>Insecta</taxon>
        <taxon>Pterygota</taxon>
        <taxon>Neoptera</taxon>
        <taxon>Polyneoptera</taxon>
        <taxon>Phasmatodea</taxon>
        <taxon>Verophasmatodea</taxon>
        <taxon>Anareolatae</taxon>
        <taxon>Phasmatidae</taxon>
        <taxon>Eurycanthinae</taxon>
        <taxon>Dryococelus</taxon>
    </lineage>
</organism>
<keyword evidence="2" id="KW-1185">Reference proteome</keyword>
<dbReference type="Proteomes" id="UP001159363">
    <property type="component" value="Chromosome 16"/>
</dbReference>
<gene>
    <name evidence="1" type="ORF">PR048_033511</name>
</gene>
<evidence type="ECO:0000313" key="1">
    <source>
        <dbReference type="EMBL" id="KAJ8865987.1"/>
    </source>
</evidence>
<reference evidence="1 2" key="1">
    <citation type="submission" date="2023-02" db="EMBL/GenBank/DDBJ databases">
        <title>LHISI_Scaffold_Assembly.</title>
        <authorList>
            <person name="Stuart O.P."/>
            <person name="Cleave R."/>
            <person name="Magrath M.J.L."/>
            <person name="Mikheyev A.S."/>
        </authorList>
    </citation>
    <scope>NUCLEOTIDE SEQUENCE [LARGE SCALE GENOMIC DNA]</scope>
    <source>
        <strain evidence="1">Daus_M_001</strain>
        <tissue evidence="1">Leg muscle</tissue>
    </source>
</reference>
<dbReference type="EMBL" id="JARBHB010000017">
    <property type="protein sequence ID" value="KAJ8865987.1"/>
    <property type="molecule type" value="Genomic_DNA"/>
</dbReference>
<evidence type="ECO:0008006" key="3">
    <source>
        <dbReference type="Google" id="ProtNLM"/>
    </source>
</evidence>
<protein>
    <recommendedName>
        <fullName evidence="3">SOCS box domain-containing protein</fullName>
    </recommendedName>
</protein>
<comment type="caution">
    <text evidence="1">The sequence shown here is derived from an EMBL/GenBank/DDBJ whole genome shotgun (WGS) entry which is preliminary data.</text>
</comment>
<proteinExistence type="predicted"/>